<feature type="region of interest" description="Disordered" evidence="5">
    <location>
        <begin position="403"/>
        <end position="478"/>
    </location>
</feature>
<dbReference type="FunFam" id="2.30.30.140:FF:000115">
    <property type="entry name" value="Tudor/PWWP/MBT superfamily protein"/>
    <property type="match status" value="1"/>
</dbReference>
<dbReference type="Proteomes" id="UP000447434">
    <property type="component" value="Chromosome 15"/>
</dbReference>
<dbReference type="PANTHER" id="PTHR10688">
    <property type="entry name" value="PWWP DOMAIN-CONTAINING PROTEIN"/>
    <property type="match status" value="1"/>
</dbReference>
<name>A0A6A4PB29_LUPAL</name>
<dbReference type="InterPro" id="IPR052657">
    <property type="entry name" value="PDP_family_Arabidopsis"/>
</dbReference>
<evidence type="ECO:0000313" key="6">
    <source>
        <dbReference type="EMBL" id="KAE9598134.1"/>
    </source>
</evidence>
<feature type="region of interest" description="Disordered" evidence="5">
    <location>
        <begin position="718"/>
        <end position="757"/>
    </location>
</feature>
<dbReference type="GO" id="GO:0006355">
    <property type="term" value="P:regulation of DNA-templated transcription"/>
    <property type="evidence" value="ECO:0007669"/>
    <property type="project" value="UniProtKB-ARBA"/>
</dbReference>
<evidence type="ECO:0000256" key="3">
    <source>
        <dbReference type="ARBA" id="ARBA00023242"/>
    </source>
</evidence>
<protein>
    <submittedName>
        <fullName evidence="6">Putative PWWP domain-containing protein</fullName>
    </submittedName>
</protein>
<dbReference type="InterPro" id="IPR000313">
    <property type="entry name" value="PWWP_dom"/>
</dbReference>
<feature type="compositionally biased region" description="Polar residues" evidence="5">
    <location>
        <begin position="648"/>
        <end position="657"/>
    </location>
</feature>
<feature type="compositionally biased region" description="Polar residues" evidence="5">
    <location>
        <begin position="909"/>
        <end position="919"/>
    </location>
</feature>
<evidence type="ECO:0000256" key="1">
    <source>
        <dbReference type="ARBA" id="ARBA00023015"/>
    </source>
</evidence>
<sequence>MSHDSQIHSPPHSPFSEAPVSELQPRVSPIVIFHNSETQDFRVRVSTDLNVDRFDDLNNRTEKFSGSDTKSKSLLSEFDDYVAIRTNSDLGHGFEIGDMVWGKVKSHPWWPGHIYNEAFASPSVRRTKREDHLLVAFFGDSSYGWFEPDELIHFDPNFAEKSQQTNSRTFLKAVEEAVDEASRRRGLALVCKCRSVDNFRPTSVKGYLSVDVPDYEPGGFYSNSEIRKARNSFRPNEALAFAKKLALAPCDGEHGSIEFTNNKATAYAYRKAVFEQYDETYAQAFGLKRSPPQSNTVQQPVRQPSRAPLSGPMVTGEALNGGKNTTKSVKVKDSMKKGRYLFKQRDDPINSFQIACRDKTSDATGHFVLQKRTPAVPMVPHNVDTGFISHDSATSTSNAKAALVDGTQPDGSGLVSKAISSDVKPHLDKGKESPEEMTQSLEQDDASSKSLGRSDLSGEVPLLSTVDHNAKQSGPDFKPTEKGCLAVVDGGSDMHQVKIKGHKRPADELNSKTSATGERKKKKNLNLQPTSAHLEKHSTSVKSVHLSGKPVSTAMAPREDFRAEQVQGDAIARNLPATDTIGDVNFELPELLDDLQALALDPYHGLQKKTPAVVRKFFLYFRSRVYQKSLASSPVTENHAPEARATKSPLSVRTSDSPGDHIKALPFIKPAKHIVRPDDPTKAGQKRAPSDRQEEIAAKRMKKIKDLKALAAEKAAISQKTSEASQKISEARKGEGKESMLQAPPKLVKPDSNRKVQRPAKVVEPTMLVIKFPPQTSLPSLAELKARFARFGPMDQSGLRVFWKSSTCRVVFLYRAAAVAAYKYSVASPSLFGNAGVRYFLREFGDSTPEVSIAANAREDNGAANETPGLKDPTAVHRLTSVPSGQPRPQSTVNLKSCLKKSTSDESDQATGNGSSSKGNPRVKFMLGGEESSKGEPLLVGNRNNNASFAGGTPSIAMDFNSKNVHMVTSLPPLLPTPPATTQITKSTRHSLHNSEMATAPRKSPKFINTTTIVASTTVDISQQMITLLTRCNDVVNNLAGLLGYVPYHSL</sequence>
<feature type="region of interest" description="Disordered" evidence="5">
    <location>
        <begin position="674"/>
        <end position="693"/>
    </location>
</feature>
<feature type="compositionally biased region" description="Polar residues" evidence="5">
    <location>
        <begin position="718"/>
        <end position="728"/>
    </location>
</feature>
<feature type="compositionally biased region" description="Polar residues" evidence="5">
    <location>
        <begin position="291"/>
        <end position="302"/>
    </location>
</feature>
<comment type="similarity">
    <text evidence="4">Belongs to the PDP family.</text>
</comment>
<accession>A0A6A4PB29</accession>
<feature type="compositionally biased region" description="Basic and acidic residues" evidence="5">
    <location>
        <begin position="729"/>
        <end position="738"/>
    </location>
</feature>
<comment type="caution">
    <text evidence="6">The sequence shown here is derived from an EMBL/GenBank/DDBJ whole genome shotgun (WGS) entry which is preliminary data.</text>
</comment>
<feature type="region of interest" description="Disordered" evidence="5">
    <location>
        <begin position="858"/>
        <end position="940"/>
    </location>
</feature>
<feature type="region of interest" description="Disordered" evidence="5">
    <location>
        <begin position="288"/>
        <end position="326"/>
    </location>
</feature>
<feature type="region of interest" description="Disordered" evidence="5">
    <location>
        <begin position="499"/>
        <end position="522"/>
    </location>
</feature>
<dbReference type="Pfam" id="PF00855">
    <property type="entry name" value="PWWP"/>
    <property type="match status" value="1"/>
</dbReference>
<keyword evidence="1" id="KW-0805">Transcription regulation</keyword>
<dbReference type="GO" id="GO:0040029">
    <property type="term" value="P:epigenetic regulation of gene expression"/>
    <property type="evidence" value="ECO:0007669"/>
    <property type="project" value="UniProtKB-ARBA"/>
</dbReference>
<dbReference type="Gene3D" id="2.30.30.140">
    <property type="match status" value="1"/>
</dbReference>
<evidence type="ECO:0000256" key="2">
    <source>
        <dbReference type="ARBA" id="ARBA00023163"/>
    </source>
</evidence>
<dbReference type="SUPFAM" id="SSF63748">
    <property type="entry name" value="Tudor/PWWP/MBT"/>
    <property type="match status" value="1"/>
</dbReference>
<dbReference type="SMART" id="SM00293">
    <property type="entry name" value="PWWP"/>
    <property type="match status" value="1"/>
</dbReference>
<dbReference type="AlphaFoldDB" id="A0A6A4PB29"/>
<dbReference type="GO" id="GO:0035098">
    <property type="term" value="C:ESC/E(Z) complex"/>
    <property type="evidence" value="ECO:0007669"/>
    <property type="project" value="UniProtKB-ARBA"/>
</dbReference>
<evidence type="ECO:0000313" key="7">
    <source>
        <dbReference type="Proteomes" id="UP000447434"/>
    </source>
</evidence>
<feature type="compositionally biased region" description="Polar residues" evidence="5">
    <location>
        <begin position="881"/>
        <end position="895"/>
    </location>
</feature>
<keyword evidence="7" id="KW-1185">Reference proteome</keyword>
<dbReference type="OrthoDB" id="62853at2759"/>
<dbReference type="PROSITE" id="PS50812">
    <property type="entry name" value="PWWP"/>
    <property type="match status" value="1"/>
</dbReference>
<dbReference type="EMBL" id="WOCE01000015">
    <property type="protein sequence ID" value="KAE9598134.1"/>
    <property type="molecule type" value="Genomic_DNA"/>
</dbReference>
<evidence type="ECO:0000256" key="5">
    <source>
        <dbReference type="SAM" id="MobiDB-lite"/>
    </source>
</evidence>
<gene>
    <name evidence="6" type="ORF">Lalb_Chr15g0077301</name>
</gene>
<evidence type="ECO:0000256" key="4">
    <source>
        <dbReference type="ARBA" id="ARBA00060746"/>
    </source>
</evidence>
<keyword evidence="3" id="KW-0539">Nucleus</keyword>
<feature type="region of interest" description="Disordered" evidence="5">
    <location>
        <begin position="1"/>
        <end position="20"/>
    </location>
</feature>
<keyword evidence="2" id="KW-0804">Transcription</keyword>
<feature type="compositionally biased region" description="Basic and acidic residues" evidence="5">
    <location>
        <begin position="423"/>
        <end position="434"/>
    </location>
</feature>
<feature type="region of interest" description="Disordered" evidence="5">
    <location>
        <begin position="632"/>
        <end position="661"/>
    </location>
</feature>
<dbReference type="CDD" id="cd05162">
    <property type="entry name" value="PWWP"/>
    <property type="match status" value="1"/>
</dbReference>
<reference evidence="7" key="1">
    <citation type="journal article" date="2020" name="Nat. Commun.">
        <title>Genome sequence of the cluster root forming white lupin.</title>
        <authorList>
            <person name="Hufnagel B."/>
            <person name="Marques A."/>
            <person name="Soriano A."/>
            <person name="Marques L."/>
            <person name="Divol F."/>
            <person name="Doumas P."/>
            <person name="Sallet E."/>
            <person name="Mancinotti D."/>
            <person name="Carrere S."/>
            <person name="Marande W."/>
            <person name="Arribat S."/>
            <person name="Keller J."/>
            <person name="Huneau C."/>
            <person name="Blein T."/>
            <person name="Aime D."/>
            <person name="Laguerre M."/>
            <person name="Taylor J."/>
            <person name="Schubert V."/>
            <person name="Nelson M."/>
            <person name="Geu-Flores F."/>
            <person name="Crespi M."/>
            <person name="Gallardo-Guerrero K."/>
            <person name="Delaux P.-M."/>
            <person name="Salse J."/>
            <person name="Berges H."/>
            <person name="Guyot R."/>
            <person name="Gouzy J."/>
            <person name="Peret B."/>
        </authorList>
    </citation>
    <scope>NUCLEOTIDE SEQUENCE [LARGE SCALE GENOMIC DNA]</scope>
    <source>
        <strain evidence="7">cv. Amiga</strain>
    </source>
</reference>
<organism evidence="6 7">
    <name type="scientific">Lupinus albus</name>
    <name type="common">White lupine</name>
    <name type="synonym">Lupinus termis</name>
    <dbReference type="NCBI Taxonomy" id="3870"/>
    <lineage>
        <taxon>Eukaryota</taxon>
        <taxon>Viridiplantae</taxon>
        <taxon>Streptophyta</taxon>
        <taxon>Embryophyta</taxon>
        <taxon>Tracheophyta</taxon>
        <taxon>Spermatophyta</taxon>
        <taxon>Magnoliopsida</taxon>
        <taxon>eudicotyledons</taxon>
        <taxon>Gunneridae</taxon>
        <taxon>Pentapetalae</taxon>
        <taxon>rosids</taxon>
        <taxon>fabids</taxon>
        <taxon>Fabales</taxon>
        <taxon>Fabaceae</taxon>
        <taxon>Papilionoideae</taxon>
        <taxon>50 kb inversion clade</taxon>
        <taxon>genistoids sensu lato</taxon>
        <taxon>core genistoids</taxon>
        <taxon>Genisteae</taxon>
        <taxon>Lupinus</taxon>
    </lineage>
</organism>
<dbReference type="PANTHER" id="PTHR10688:SF5">
    <property type="entry name" value="PWWP DOMAIN-CONTAINING PROTEIN 1-RELATED"/>
    <property type="match status" value="1"/>
</dbReference>
<proteinExistence type="inferred from homology"/>
<dbReference type="GO" id="GO:2000028">
    <property type="term" value="P:regulation of photoperiodism, flowering"/>
    <property type="evidence" value="ECO:0007669"/>
    <property type="project" value="UniProtKB-ARBA"/>
</dbReference>